<evidence type="ECO:0000313" key="6">
    <source>
        <dbReference type="EMBL" id="SFL53586.1"/>
    </source>
</evidence>
<dbReference type="GO" id="GO:0046872">
    <property type="term" value="F:metal ion binding"/>
    <property type="evidence" value="ECO:0007669"/>
    <property type="project" value="UniProtKB-KW"/>
</dbReference>
<keyword evidence="7" id="KW-1185">Reference proteome</keyword>
<comment type="similarity">
    <text evidence="1">Belongs to the SCO1/2 family.</text>
</comment>
<dbReference type="InterPro" id="IPR036249">
    <property type="entry name" value="Thioredoxin-like_sf"/>
</dbReference>
<dbReference type="Proteomes" id="UP000199668">
    <property type="component" value="Unassembled WGS sequence"/>
</dbReference>
<dbReference type="OrthoDB" id="9811998at2"/>
<dbReference type="PANTHER" id="PTHR12151">
    <property type="entry name" value="ELECTRON TRANSPORT PROTIN SCO1/SENC FAMILY MEMBER"/>
    <property type="match status" value="1"/>
</dbReference>
<dbReference type="PROSITE" id="PS51352">
    <property type="entry name" value="THIOREDOXIN_2"/>
    <property type="match status" value="1"/>
</dbReference>
<dbReference type="EMBL" id="FOTY01000002">
    <property type="protein sequence ID" value="SFL53586.1"/>
    <property type="molecule type" value="Genomic_DNA"/>
</dbReference>
<feature type="disulfide bond" description="Redox-active" evidence="4">
    <location>
        <begin position="77"/>
        <end position="81"/>
    </location>
</feature>
<dbReference type="RefSeq" id="WP_090925328.1">
    <property type="nucleotide sequence ID" value="NZ_FOTY01000002.1"/>
</dbReference>
<dbReference type="Pfam" id="PF02630">
    <property type="entry name" value="SCO1-SenC"/>
    <property type="match status" value="1"/>
</dbReference>
<feature type="binding site" evidence="3">
    <location>
        <position position="81"/>
    </location>
    <ligand>
        <name>Cu cation</name>
        <dbReference type="ChEBI" id="CHEBI:23378"/>
    </ligand>
</feature>
<feature type="binding site" evidence="3">
    <location>
        <position position="77"/>
    </location>
    <ligand>
        <name>Cu cation</name>
        <dbReference type="ChEBI" id="CHEBI:23378"/>
    </ligand>
</feature>
<reference evidence="6 7" key="1">
    <citation type="submission" date="2016-10" db="EMBL/GenBank/DDBJ databases">
        <authorList>
            <person name="de Groot N.N."/>
        </authorList>
    </citation>
    <scope>NUCLEOTIDE SEQUENCE [LARGE SCALE GENOMIC DNA]</scope>
    <source>
        <strain evidence="6 7">CGMCC 1.6134</strain>
    </source>
</reference>
<dbReference type="Gene3D" id="3.40.30.10">
    <property type="entry name" value="Glutaredoxin"/>
    <property type="match status" value="1"/>
</dbReference>
<keyword evidence="2 3" id="KW-0186">Copper</keyword>
<proteinExistence type="inferred from homology"/>
<name>A0A1I4IIH8_9BACI</name>
<evidence type="ECO:0000256" key="2">
    <source>
        <dbReference type="ARBA" id="ARBA00023008"/>
    </source>
</evidence>
<organism evidence="6 7">
    <name type="scientific">Salibacterium qingdaonense</name>
    <dbReference type="NCBI Taxonomy" id="266892"/>
    <lineage>
        <taxon>Bacteria</taxon>
        <taxon>Bacillati</taxon>
        <taxon>Bacillota</taxon>
        <taxon>Bacilli</taxon>
        <taxon>Bacillales</taxon>
        <taxon>Bacillaceae</taxon>
    </lineage>
</organism>
<dbReference type="PROSITE" id="PS51257">
    <property type="entry name" value="PROKAR_LIPOPROTEIN"/>
    <property type="match status" value="1"/>
</dbReference>
<evidence type="ECO:0000313" key="7">
    <source>
        <dbReference type="Proteomes" id="UP000199668"/>
    </source>
</evidence>
<evidence type="ECO:0000259" key="5">
    <source>
        <dbReference type="PROSITE" id="PS51352"/>
    </source>
</evidence>
<dbReference type="InterPro" id="IPR013766">
    <property type="entry name" value="Thioredoxin_domain"/>
</dbReference>
<dbReference type="STRING" id="266892.SAMN04488054_10244"/>
<evidence type="ECO:0000256" key="1">
    <source>
        <dbReference type="ARBA" id="ARBA00010996"/>
    </source>
</evidence>
<evidence type="ECO:0000256" key="4">
    <source>
        <dbReference type="PIRSR" id="PIRSR603782-2"/>
    </source>
</evidence>
<dbReference type="CDD" id="cd02968">
    <property type="entry name" value="SCO"/>
    <property type="match status" value="1"/>
</dbReference>
<dbReference type="PANTHER" id="PTHR12151:SF25">
    <property type="entry name" value="LINALOOL DEHYDRATASE_ISOMERASE DOMAIN-CONTAINING PROTEIN"/>
    <property type="match status" value="1"/>
</dbReference>
<keyword evidence="4" id="KW-1015">Disulfide bond</keyword>
<keyword evidence="3" id="KW-0479">Metal-binding</keyword>
<gene>
    <name evidence="6" type="ORF">SAMN04488054_10244</name>
</gene>
<dbReference type="AlphaFoldDB" id="A0A1I4IIH8"/>
<dbReference type="SUPFAM" id="SSF52833">
    <property type="entry name" value="Thioredoxin-like"/>
    <property type="match status" value="1"/>
</dbReference>
<evidence type="ECO:0000256" key="3">
    <source>
        <dbReference type="PIRSR" id="PIRSR603782-1"/>
    </source>
</evidence>
<dbReference type="InterPro" id="IPR003782">
    <property type="entry name" value="SCO1/SenC"/>
</dbReference>
<protein>
    <submittedName>
        <fullName evidence="6">Protein SCO1/2</fullName>
    </submittedName>
</protein>
<feature type="binding site" evidence="3">
    <location>
        <position position="168"/>
    </location>
    <ligand>
        <name>Cu cation</name>
        <dbReference type="ChEBI" id="CHEBI:23378"/>
    </ligand>
</feature>
<feature type="domain" description="Thioredoxin" evidence="5">
    <location>
        <begin position="39"/>
        <end position="204"/>
    </location>
</feature>
<accession>A0A1I4IIH8</accession>
<sequence length="207" mass="22827">MKRIMLLAGAGLLLAVLGGCGWLYQIGQPQGAQNGSSLTDADLSLPSFSFTNQDGETVTNEDLQGEYVIADMIFTNCPTVCNTMTPNMLNLQGQIEQAGLEDVRMVSFTVDPKRDDPETLTKYGQNYGADFSNWDFLTGYSVEEIKQLSKNSFLSALNQDTGDQNIIHATAFFLIDPKGNVVRKYDGLENDTEPILDDLKRLTPVNR</sequence>